<comment type="caution">
    <text evidence="1">The sequence shown here is derived from an EMBL/GenBank/DDBJ whole genome shotgun (WGS) entry which is preliminary data.</text>
</comment>
<dbReference type="Pfam" id="PF07277">
    <property type="entry name" value="SapC"/>
    <property type="match status" value="1"/>
</dbReference>
<reference evidence="1" key="1">
    <citation type="submission" date="2022-04" db="EMBL/GenBank/DDBJ databases">
        <title>Tomato heritable bacteria conferring resistance against bacterial wilt.</title>
        <authorList>
            <person name="Yin J."/>
        </authorList>
    </citation>
    <scope>NUCLEOTIDE SEQUENCE</scope>
    <source>
        <strain evidence="1">Cra20</strain>
    </source>
</reference>
<proteinExistence type="predicted"/>
<organism evidence="1">
    <name type="scientific">Sphingomonas psychrotolerans</name>
    <dbReference type="NCBI Taxonomy" id="1327635"/>
    <lineage>
        <taxon>Bacteria</taxon>
        <taxon>Pseudomonadati</taxon>
        <taxon>Pseudomonadota</taxon>
        <taxon>Alphaproteobacteria</taxon>
        <taxon>Sphingomonadales</taxon>
        <taxon>Sphingomonadaceae</taxon>
        <taxon>Sphingomonas</taxon>
    </lineage>
</organism>
<dbReference type="InterPro" id="IPR010836">
    <property type="entry name" value="SapC"/>
</dbReference>
<protein>
    <submittedName>
        <fullName evidence="1">SapC family protein</fullName>
    </submittedName>
</protein>
<gene>
    <name evidence="1" type="ORF">MZO42_19630</name>
</gene>
<sequence>MTQVVLNNIDHADLRVRLERGAAFGDAVNQAVVFPTEFEALQREYVILFRRDAAGAWRSTVLLGLDAGENLFLDGERWDAQTIPALMLRGPFSIGVPRPGEPGEPMIHVDPEHPRIARDEGAPLFLEHGGNSPYLELIAGVLQTIFVGDQANPAMFAAFEAAGLLEQVTLDVELTSGRRYTIPDCYTIDAARLAQLDGAALEALHRNDFLRCAIWQQSSLGNLSRLVARKERREV</sequence>
<name>A0ABU3N8S4_9SPHN</name>
<evidence type="ECO:0000313" key="1">
    <source>
        <dbReference type="EMBL" id="MDT8760917.1"/>
    </source>
</evidence>
<accession>A0ABU3N8S4</accession>
<dbReference type="EMBL" id="JALMLT010000006">
    <property type="protein sequence ID" value="MDT8760917.1"/>
    <property type="molecule type" value="Genomic_DNA"/>
</dbReference>